<evidence type="ECO:0000313" key="2">
    <source>
        <dbReference type="EMBL" id="MDP9795156.1"/>
    </source>
</evidence>
<protein>
    <submittedName>
        <fullName evidence="2">Uncharacterized protein</fullName>
    </submittedName>
</protein>
<feature type="region of interest" description="Disordered" evidence="1">
    <location>
        <begin position="101"/>
        <end position="139"/>
    </location>
</feature>
<comment type="caution">
    <text evidence="2">The sequence shown here is derived from an EMBL/GenBank/DDBJ whole genome shotgun (WGS) entry which is preliminary data.</text>
</comment>
<feature type="region of interest" description="Disordered" evidence="1">
    <location>
        <begin position="48"/>
        <end position="86"/>
    </location>
</feature>
<proteinExistence type="predicted"/>
<organism evidence="2 3">
    <name type="scientific">Catenuloplanes nepalensis</name>
    <dbReference type="NCBI Taxonomy" id="587533"/>
    <lineage>
        <taxon>Bacteria</taxon>
        <taxon>Bacillati</taxon>
        <taxon>Actinomycetota</taxon>
        <taxon>Actinomycetes</taxon>
        <taxon>Micromonosporales</taxon>
        <taxon>Micromonosporaceae</taxon>
        <taxon>Catenuloplanes</taxon>
    </lineage>
</organism>
<keyword evidence="3" id="KW-1185">Reference proteome</keyword>
<feature type="compositionally biased region" description="Low complexity" evidence="1">
    <location>
        <begin position="121"/>
        <end position="139"/>
    </location>
</feature>
<feature type="region of interest" description="Disordered" evidence="1">
    <location>
        <begin position="1"/>
        <end position="35"/>
    </location>
</feature>
<sequence>MKTVCAAPTRDARSRCTRRIRRSVSTSSPDACRTAASVSVSMPAATWLSTSASSATRDSTCSRARSSRRGTSTVQSTARTSRRVASIRSVNDAAIATDTRSACAAVRPAASNRRSRSCRWSTTENAASASSTSRSSPLR</sequence>
<evidence type="ECO:0000256" key="1">
    <source>
        <dbReference type="SAM" id="MobiDB-lite"/>
    </source>
</evidence>
<reference evidence="2 3" key="1">
    <citation type="submission" date="2023-07" db="EMBL/GenBank/DDBJ databases">
        <title>Sequencing the genomes of 1000 actinobacteria strains.</title>
        <authorList>
            <person name="Klenk H.-P."/>
        </authorList>
    </citation>
    <scope>NUCLEOTIDE SEQUENCE [LARGE SCALE GENOMIC DNA]</scope>
    <source>
        <strain evidence="2 3">DSM 44710</strain>
    </source>
</reference>
<accession>A0ABT9MVX3</accession>
<feature type="compositionally biased region" description="Low complexity" evidence="1">
    <location>
        <begin position="48"/>
        <end position="73"/>
    </location>
</feature>
<dbReference type="RefSeq" id="WP_306830742.1">
    <property type="nucleotide sequence ID" value="NZ_JAUSRA010000001.1"/>
</dbReference>
<dbReference type="Proteomes" id="UP001240984">
    <property type="component" value="Unassembled WGS sequence"/>
</dbReference>
<dbReference type="EMBL" id="JAUSRA010000001">
    <property type="protein sequence ID" value="MDP9795156.1"/>
    <property type="molecule type" value="Genomic_DNA"/>
</dbReference>
<name>A0ABT9MVX3_9ACTN</name>
<evidence type="ECO:0000313" key="3">
    <source>
        <dbReference type="Proteomes" id="UP001240984"/>
    </source>
</evidence>
<gene>
    <name evidence="2" type="ORF">J2S43_003668</name>
</gene>